<dbReference type="Pfam" id="PF00168">
    <property type="entry name" value="C2"/>
    <property type="match status" value="1"/>
</dbReference>
<dbReference type="CDD" id="cd04051">
    <property type="entry name" value="C2_SRC2_like"/>
    <property type="match status" value="1"/>
</dbReference>
<evidence type="ECO:0000313" key="3">
    <source>
        <dbReference type="Proteomes" id="UP001634007"/>
    </source>
</evidence>
<evidence type="ECO:0000313" key="2">
    <source>
        <dbReference type="EMBL" id="KAL3732000.1"/>
    </source>
</evidence>
<dbReference type="AlphaFoldDB" id="A0ABD3K8Q1"/>
<comment type="caution">
    <text evidence="2">The sequence shown here is derived from an EMBL/GenBank/DDBJ whole genome shotgun (WGS) entry which is preliminary data.</text>
</comment>
<dbReference type="Gene3D" id="2.60.40.150">
    <property type="entry name" value="C2 domain"/>
    <property type="match status" value="1"/>
</dbReference>
<dbReference type="InterPro" id="IPR000008">
    <property type="entry name" value="C2_dom"/>
</dbReference>
<reference evidence="2 3" key="1">
    <citation type="submission" date="2024-11" db="EMBL/GenBank/DDBJ databases">
        <title>Chromosome-level genome assembly of Eucalyptus globulus Labill. provides insights into its genome evolution.</title>
        <authorList>
            <person name="Li X."/>
        </authorList>
    </citation>
    <scope>NUCLEOTIDE SEQUENCE [LARGE SCALE GENOMIC DNA]</scope>
    <source>
        <strain evidence="2">CL2024</strain>
        <tissue evidence="2">Fresh tender leaves</tissue>
    </source>
</reference>
<name>A0ABD3K8Q1_EUCGL</name>
<sequence length="183" mass="20216">MDKEIKYLEVTVMSAKDLQDVNHFHRMDPYVVVTLSGLFKQRTDVHKNGGTSPSWGKLLAFPVDEARAGLLFLLFEIKTEKTLGEAKEVGKVRVPVEELLKKKGDGKPKLMRYNVKLPSGETQGVLEFYYKFGEELPAGFQIPPALEADHQEPPKKSGGQRLISGLTGGLFCAGQVVDILSDG</sequence>
<proteinExistence type="predicted"/>
<dbReference type="SMART" id="SM00239">
    <property type="entry name" value="C2"/>
    <property type="match status" value="1"/>
</dbReference>
<accession>A0ABD3K8Q1</accession>
<gene>
    <name evidence="2" type="ORF">ACJRO7_028791</name>
</gene>
<dbReference type="SUPFAM" id="SSF49562">
    <property type="entry name" value="C2 domain (Calcium/lipid-binding domain, CaLB)"/>
    <property type="match status" value="1"/>
</dbReference>
<dbReference type="EMBL" id="JBJKBG010000007">
    <property type="protein sequence ID" value="KAL3732000.1"/>
    <property type="molecule type" value="Genomic_DNA"/>
</dbReference>
<dbReference type="PANTHER" id="PTHR32246">
    <property type="entry name" value="INGRESSION PROTEIN FIC1"/>
    <property type="match status" value="1"/>
</dbReference>
<protein>
    <recommendedName>
        <fullName evidence="1">C2 domain-containing protein</fullName>
    </recommendedName>
</protein>
<feature type="domain" description="C2" evidence="1">
    <location>
        <begin position="1"/>
        <end position="109"/>
    </location>
</feature>
<evidence type="ECO:0000259" key="1">
    <source>
        <dbReference type="PROSITE" id="PS50004"/>
    </source>
</evidence>
<dbReference type="PROSITE" id="PS50004">
    <property type="entry name" value="C2"/>
    <property type="match status" value="1"/>
</dbReference>
<keyword evidence="3" id="KW-1185">Reference proteome</keyword>
<dbReference type="InterPro" id="IPR035892">
    <property type="entry name" value="C2_domain_sf"/>
</dbReference>
<dbReference type="Proteomes" id="UP001634007">
    <property type="component" value="Unassembled WGS sequence"/>
</dbReference>
<organism evidence="2 3">
    <name type="scientific">Eucalyptus globulus</name>
    <name type="common">Tasmanian blue gum</name>
    <dbReference type="NCBI Taxonomy" id="34317"/>
    <lineage>
        <taxon>Eukaryota</taxon>
        <taxon>Viridiplantae</taxon>
        <taxon>Streptophyta</taxon>
        <taxon>Embryophyta</taxon>
        <taxon>Tracheophyta</taxon>
        <taxon>Spermatophyta</taxon>
        <taxon>Magnoliopsida</taxon>
        <taxon>eudicotyledons</taxon>
        <taxon>Gunneridae</taxon>
        <taxon>Pentapetalae</taxon>
        <taxon>rosids</taxon>
        <taxon>malvids</taxon>
        <taxon>Myrtales</taxon>
        <taxon>Myrtaceae</taxon>
        <taxon>Myrtoideae</taxon>
        <taxon>Eucalypteae</taxon>
        <taxon>Eucalyptus</taxon>
    </lineage>
</organism>
<dbReference type="InterPro" id="IPR044750">
    <property type="entry name" value="C2_SRC2/BAP"/>
</dbReference>
<dbReference type="PANTHER" id="PTHR32246:SF173">
    <property type="entry name" value="C2 DOMAIN-CONTAINING PROTEIN"/>
    <property type="match status" value="1"/>
</dbReference>